<keyword evidence="4 6" id="KW-1133">Transmembrane helix</keyword>
<evidence type="ECO:0000313" key="7">
    <source>
        <dbReference type="EMBL" id="KIW14137.1"/>
    </source>
</evidence>
<dbReference type="PANTHER" id="PTHR12703">
    <property type="entry name" value="TRANSMEMBRANE PROTEIN 33"/>
    <property type="match status" value="1"/>
</dbReference>
<evidence type="ECO:0000313" key="8">
    <source>
        <dbReference type="Proteomes" id="UP000053328"/>
    </source>
</evidence>
<dbReference type="HOGENOM" id="CLU_065417_2_0_1"/>
<evidence type="ECO:0000256" key="6">
    <source>
        <dbReference type="SAM" id="Phobius"/>
    </source>
</evidence>
<dbReference type="GeneID" id="27334001"/>
<organism evidence="7 8">
    <name type="scientific">Exophiala spinifera</name>
    <dbReference type="NCBI Taxonomy" id="91928"/>
    <lineage>
        <taxon>Eukaryota</taxon>
        <taxon>Fungi</taxon>
        <taxon>Dikarya</taxon>
        <taxon>Ascomycota</taxon>
        <taxon>Pezizomycotina</taxon>
        <taxon>Eurotiomycetes</taxon>
        <taxon>Chaetothyriomycetidae</taxon>
        <taxon>Chaetothyriales</taxon>
        <taxon>Herpotrichiellaceae</taxon>
        <taxon>Exophiala</taxon>
    </lineage>
</organism>
<dbReference type="GO" id="GO:0005783">
    <property type="term" value="C:endoplasmic reticulum"/>
    <property type="evidence" value="ECO:0007669"/>
    <property type="project" value="TreeGrafter"/>
</dbReference>
<keyword evidence="3 6" id="KW-0812">Transmembrane</keyword>
<name>A0A0D1ZMT7_9EURO</name>
<dbReference type="RefSeq" id="XP_016234353.1">
    <property type="nucleotide sequence ID" value="XM_016381251.1"/>
</dbReference>
<accession>A0A0D1ZMT7</accession>
<dbReference type="VEuPathDB" id="FungiDB:PV08_06918"/>
<sequence>MAPPPPPPNASLGERITRLATTLQFAWFLGHFTLLLSVFRYGLSYFTFNYNSKWAAFTYRLAFVSAVATYGIVVFKAYRARVKPGDPVGRTAILLLSDENVQYLLISLVWLYSRQIPLALLPFSVYSIFHVATYTRTNIIPTISPPKVAPGSTPTSPGASKSQSPLATAIGRFVKEYYDSSMMLVAALEILLWFRLVLSAVTFSKGSWILLGIYTVFLRARFHQSSFIQGAFSQGAAHIDQQVQNPNVPPAARQAWETIKGLGRQAVDATDVRKYIGGAAAQKKPQ</sequence>
<feature type="transmembrane region" description="Helical" evidence="6">
    <location>
        <begin position="206"/>
        <end position="222"/>
    </location>
</feature>
<proteinExistence type="inferred from homology"/>
<evidence type="ECO:0000256" key="4">
    <source>
        <dbReference type="ARBA" id="ARBA00022989"/>
    </source>
</evidence>
<evidence type="ECO:0000256" key="1">
    <source>
        <dbReference type="ARBA" id="ARBA00004141"/>
    </source>
</evidence>
<dbReference type="STRING" id="91928.A0A0D1ZMT7"/>
<dbReference type="InterPro" id="IPR005344">
    <property type="entry name" value="TMEM33/Pom33"/>
</dbReference>
<comment type="similarity">
    <text evidence="2">Belongs to the PER33/POM33 family.</text>
</comment>
<dbReference type="PANTHER" id="PTHR12703:SF4">
    <property type="entry name" value="TRANSMEMBRANE PROTEIN 33"/>
    <property type="match status" value="1"/>
</dbReference>
<comment type="subcellular location">
    <subcellularLocation>
        <location evidence="1">Membrane</location>
        <topology evidence="1">Multi-pass membrane protein</topology>
    </subcellularLocation>
</comment>
<dbReference type="Proteomes" id="UP000053328">
    <property type="component" value="Unassembled WGS sequence"/>
</dbReference>
<gene>
    <name evidence="7" type="ORF">PV08_06918</name>
</gene>
<dbReference type="GO" id="GO:0061024">
    <property type="term" value="P:membrane organization"/>
    <property type="evidence" value="ECO:0007669"/>
    <property type="project" value="TreeGrafter"/>
</dbReference>
<evidence type="ECO:0008006" key="9">
    <source>
        <dbReference type="Google" id="ProtNLM"/>
    </source>
</evidence>
<reference evidence="7 8" key="1">
    <citation type="submission" date="2015-01" db="EMBL/GenBank/DDBJ databases">
        <title>The Genome Sequence of Exophiala spinifera CBS89968.</title>
        <authorList>
            <consortium name="The Broad Institute Genomics Platform"/>
            <person name="Cuomo C."/>
            <person name="de Hoog S."/>
            <person name="Gorbushina A."/>
            <person name="Stielow B."/>
            <person name="Teixiera M."/>
            <person name="Abouelleil A."/>
            <person name="Chapman S.B."/>
            <person name="Priest M."/>
            <person name="Young S.K."/>
            <person name="Wortman J."/>
            <person name="Nusbaum C."/>
            <person name="Birren B."/>
        </authorList>
    </citation>
    <scope>NUCLEOTIDE SEQUENCE [LARGE SCALE GENOMIC DNA]</scope>
    <source>
        <strain evidence="7 8">CBS 89968</strain>
    </source>
</reference>
<dbReference type="InterPro" id="IPR051645">
    <property type="entry name" value="PER33/POM33_regulator"/>
</dbReference>
<feature type="transmembrane region" description="Helical" evidence="6">
    <location>
        <begin position="54"/>
        <end position="75"/>
    </location>
</feature>
<dbReference type="OrthoDB" id="5581259at2759"/>
<keyword evidence="5 6" id="KW-0472">Membrane</keyword>
<dbReference type="GO" id="GO:0071786">
    <property type="term" value="P:endoplasmic reticulum tubular network organization"/>
    <property type="evidence" value="ECO:0007669"/>
    <property type="project" value="TreeGrafter"/>
</dbReference>
<evidence type="ECO:0000256" key="3">
    <source>
        <dbReference type="ARBA" id="ARBA00022692"/>
    </source>
</evidence>
<dbReference type="Pfam" id="PF03661">
    <property type="entry name" value="TMEM33_Pom33"/>
    <property type="match status" value="1"/>
</dbReference>
<evidence type="ECO:0000256" key="2">
    <source>
        <dbReference type="ARBA" id="ARBA00007322"/>
    </source>
</evidence>
<protein>
    <recommendedName>
        <fullName evidence="9">Nucleoporin POM33</fullName>
    </recommendedName>
</protein>
<dbReference type="EMBL" id="KN847496">
    <property type="protein sequence ID" value="KIW14137.1"/>
    <property type="molecule type" value="Genomic_DNA"/>
</dbReference>
<dbReference type="AlphaFoldDB" id="A0A0D1ZMT7"/>
<keyword evidence="8" id="KW-1185">Reference proteome</keyword>
<evidence type="ECO:0000256" key="5">
    <source>
        <dbReference type="ARBA" id="ARBA00023136"/>
    </source>
</evidence>
<dbReference type="GO" id="GO:0016020">
    <property type="term" value="C:membrane"/>
    <property type="evidence" value="ECO:0007669"/>
    <property type="project" value="UniProtKB-SubCell"/>
</dbReference>
<feature type="transmembrane region" description="Helical" evidence="6">
    <location>
        <begin position="25"/>
        <end position="48"/>
    </location>
</feature>